<protein>
    <submittedName>
        <fullName evidence="9">Dicarboxylate/amino acid:cation symporter</fullName>
    </submittedName>
</protein>
<evidence type="ECO:0000256" key="5">
    <source>
        <dbReference type="ARBA" id="ARBA00022847"/>
    </source>
</evidence>
<feature type="transmembrane region" description="Helical" evidence="8">
    <location>
        <begin position="51"/>
        <end position="72"/>
    </location>
</feature>
<feature type="transmembrane region" description="Helical" evidence="8">
    <location>
        <begin position="229"/>
        <end position="250"/>
    </location>
</feature>
<keyword evidence="7 8" id="KW-0472">Membrane</keyword>
<dbReference type="InterPro" id="IPR018107">
    <property type="entry name" value="Na-dicarboxylate_symporter_CS"/>
</dbReference>
<dbReference type="InterPro" id="IPR036458">
    <property type="entry name" value="Na:dicarbo_symporter_sf"/>
</dbReference>
<feature type="transmembrane region" description="Helical" evidence="8">
    <location>
        <begin position="256"/>
        <end position="287"/>
    </location>
</feature>
<reference evidence="9 10" key="1">
    <citation type="journal article" date="2018" name="Elife">
        <title>Discovery and characterization of a prevalent human gut bacterial enzyme sufficient for the inactivation of a family of plant toxins.</title>
        <authorList>
            <person name="Koppel N."/>
            <person name="Bisanz J.E."/>
            <person name="Pandelia M.E."/>
            <person name="Turnbaugh P.J."/>
            <person name="Balskus E.P."/>
        </authorList>
    </citation>
    <scope>NUCLEOTIDE SEQUENCE [LARGE SCALE GENOMIC DNA]</scope>
    <source>
        <strain evidence="9 10">OB21 GAM31</strain>
    </source>
</reference>
<organism evidence="9 10">
    <name type="scientific">Slackia isoflavoniconvertens</name>
    <dbReference type="NCBI Taxonomy" id="572010"/>
    <lineage>
        <taxon>Bacteria</taxon>
        <taxon>Bacillati</taxon>
        <taxon>Actinomycetota</taxon>
        <taxon>Coriobacteriia</taxon>
        <taxon>Eggerthellales</taxon>
        <taxon>Eggerthellaceae</taxon>
        <taxon>Slackia</taxon>
    </lineage>
</organism>
<dbReference type="GO" id="GO:0015293">
    <property type="term" value="F:symporter activity"/>
    <property type="evidence" value="ECO:0007669"/>
    <property type="project" value="UniProtKB-KW"/>
</dbReference>
<keyword evidence="2" id="KW-0813">Transport</keyword>
<evidence type="ECO:0000313" key="10">
    <source>
        <dbReference type="Proteomes" id="UP000253975"/>
    </source>
</evidence>
<keyword evidence="5" id="KW-0769">Symport</keyword>
<keyword evidence="4 8" id="KW-0812">Transmembrane</keyword>
<dbReference type="Proteomes" id="UP000253975">
    <property type="component" value="Unassembled WGS sequence"/>
</dbReference>
<dbReference type="FunFam" id="1.10.3860.10:FF:000001">
    <property type="entry name" value="C4-dicarboxylate transport protein"/>
    <property type="match status" value="1"/>
</dbReference>
<feature type="transmembrane region" description="Helical" evidence="8">
    <location>
        <begin position="92"/>
        <end position="115"/>
    </location>
</feature>
<accession>A0A369LR78</accession>
<dbReference type="PANTHER" id="PTHR42865">
    <property type="entry name" value="PROTON/GLUTAMATE-ASPARTATE SYMPORTER"/>
    <property type="match status" value="1"/>
</dbReference>
<evidence type="ECO:0000256" key="4">
    <source>
        <dbReference type="ARBA" id="ARBA00022692"/>
    </source>
</evidence>
<dbReference type="SUPFAM" id="SSF118215">
    <property type="entry name" value="Proton glutamate symport protein"/>
    <property type="match status" value="1"/>
</dbReference>
<dbReference type="GO" id="GO:0005886">
    <property type="term" value="C:plasma membrane"/>
    <property type="evidence" value="ECO:0007669"/>
    <property type="project" value="UniProtKB-SubCell"/>
</dbReference>
<proteinExistence type="predicted"/>
<keyword evidence="6 8" id="KW-1133">Transmembrane helix</keyword>
<dbReference type="EMBL" id="PPTO01000002">
    <property type="protein sequence ID" value="RDB60756.1"/>
    <property type="molecule type" value="Genomic_DNA"/>
</dbReference>
<keyword evidence="3" id="KW-1003">Cell membrane</keyword>
<feature type="transmembrane region" description="Helical" evidence="8">
    <location>
        <begin position="189"/>
        <end position="208"/>
    </location>
</feature>
<evidence type="ECO:0000256" key="1">
    <source>
        <dbReference type="ARBA" id="ARBA00004651"/>
    </source>
</evidence>
<evidence type="ECO:0000256" key="7">
    <source>
        <dbReference type="ARBA" id="ARBA00023136"/>
    </source>
</evidence>
<evidence type="ECO:0000256" key="3">
    <source>
        <dbReference type="ARBA" id="ARBA00022475"/>
    </source>
</evidence>
<feature type="transmembrane region" description="Helical" evidence="8">
    <location>
        <begin position="127"/>
        <end position="147"/>
    </location>
</feature>
<dbReference type="AlphaFoldDB" id="A0A369LR78"/>
<dbReference type="InterPro" id="IPR001991">
    <property type="entry name" value="Na-dicarboxylate_symporter"/>
</dbReference>
<dbReference type="PROSITE" id="PS00714">
    <property type="entry name" value="NA_DICARBOXYL_SYMP_2"/>
    <property type="match status" value="1"/>
</dbReference>
<comment type="subcellular location">
    <subcellularLocation>
        <location evidence="1">Cell membrane</location>
        <topology evidence="1">Multi-pass membrane protein</topology>
    </subcellularLocation>
</comment>
<dbReference type="GO" id="GO:0006835">
    <property type="term" value="P:dicarboxylic acid transport"/>
    <property type="evidence" value="ECO:0007669"/>
    <property type="project" value="TreeGrafter"/>
</dbReference>
<dbReference type="PRINTS" id="PR00173">
    <property type="entry name" value="EDTRNSPORT"/>
</dbReference>
<dbReference type="Pfam" id="PF00375">
    <property type="entry name" value="SDF"/>
    <property type="match status" value="1"/>
</dbReference>
<evidence type="ECO:0000256" key="8">
    <source>
        <dbReference type="SAM" id="Phobius"/>
    </source>
</evidence>
<sequence length="455" mass="48390">MENAARTHQSDLFLHRKGRPVSQLSDLGKEAKHDFDEVSESKKDLPWYKRLSLTTWIFIALALGVVAGIALQGNAEFATTYIKPLGTIFLNLIKMIVVPLVIFTMTAGVISLSDIKRVGAIGGKTIVYYLATTAFAIIIGLVMANILNVGGGYSLPAEELSYEAKEAPSFIDTIVNIFPANVIQPMADATMLQVIVIALVFGFGIMAAGKKAKPVADLVNSMSEVCIKIMHGIICFAPFGVFGLITPVIASNGPDILLPLLKLIVVAYLAMILHMVIVYSGLVKILANVSPVRFFKDQMSAMVFAFASASSVGTLPVNMECSKKLGVSNEVSSFVLPLGATINMDGTSIYMGVCSIFIAQVFGIDLTIGQQFTIVLTAVLASIGTAGVPGSGMIMLAMVLQSVGLPVEGIALVAGVDRILDMMRTTVNITGDQSCAVCVDAMERRKAERKAVKAA</sequence>
<dbReference type="PANTHER" id="PTHR42865:SF7">
    <property type="entry name" value="PROTON_GLUTAMATE-ASPARTATE SYMPORTER"/>
    <property type="match status" value="1"/>
</dbReference>
<comment type="caution">
    <text evidence="9">The sequence shown here is derived from an EMBL/GenBank/DDBJ whole genome shotgun (WGS) entry which is preliminary data.</text>
</comment>
<evidence type="ECO:0000313" key="9">
    <source>
        <dbReference type="EMBL" id="RDB60756.1"/>
    </source>
</evidence>
<dbReference type="Gene3D" id="1.10.3860.10">
    <property type="entry name" value="Sodium:dicarboxylate symporter"/>
    <property type="match status" value="1"/>
</dbReference>
<evidence type="ECO:0000256" key="2">
    <source>
        <dbReference type="ARBA" id="ARBA00022448"/>
    </source>
</evidence>
<name>A0A369LR78_9ACTN</name>
<gene>
    <name evidence="9" type="ORF">C1881_01975</name>
</gene>
<feature type="transmembrane region" description="Helical" evidence="8">
    <location>
        <begin position="394"/>
        <end position="416"/>
    </location>
</feature>
<evidence type="ECO:0000256" key="6">
    <source>
        <dbReference type="ARBA" id="ARBA00022989"/>
    </source>
</evidence>